<dbReference type="AlphaFoldDB" id="A0A1H3SD01"/>
<dbReference type="RefSeq" id="WP_017405412.1">
    <property type="nucleotide sequence ID" value="NZ_AP025556.1"/>
</dbReference>
<sequence length="149" mass="15713">MAIAQKRLPAKPSDVDEAQRLPSNVQLLAGQVVEVLGQDLYLVAYTHDPALSVQAPAGVLLPVLVPGDEVLLAVQPTGRATITAVLSPAPTAPWGQRSIHLQSQDCITLACGQATLKLTAQGLARLVALTIEQDARDLLDLDAAEVRIN</sequence>
<protein>
    <submittedName>
        <fullName evidence="1">Uncharacterized protein</fullName>
    </submittedName>
</protein>
<organism evidence="1 2">
    <name type="scientific">Delftia lacustris</name>
    <dbReference type="NCBI Taxonomy" id="558537"/>
    <lineage>
        <taxon>Bacteria</taxon>
        <taxon>Pseudomonadati</taxon>
        <taxon>Pseudomonadota</taxon>
        <taxon>Betaproteobacteria</taxon>
        <taxon>Burkholderiales</taxon>
        <taxon>Comamonadaceae</taxon>
        <taxon>Delftia</taxon>
    </lineage>
</organism>
<accession>A0A1H3SD01</accession>
<dbReference type="EMBL" id="FNPE01000019">
    <property type="protein sequence ID" value="SDZ35588.1"/>
    <property type="molecule type" value="Genomic_DNA"/>
</dbReference>
<gene>
    <name evidence="1" type="ORF">SAMN05421547_11967</name>
</gene>
<proteinExistence type="predicted"/>
<dbReference type="GeneID" id="94692208"/>
<name>A0A1H3SD01_9BURK</name>
<dbReference type="Proteomes" id="UP000183417">
    <property type="component" value="Unassembled WGS sequence"/>
</dbReference>
<evidence type="ECO:0000313" key="2">
    <source>
        <dbReference type="Proteomes" id="UP000183417"/>
    </source>
</evidence>
<evidence type="ECO:0000313" key="1">
    <source>
        <dbReference type="EMBL" id="SDZ35588.1"/>
    </source>
</evidence>
<reference evidence="1 2" key="1">
    <citation type="submission" date="2016-10" db="EMBL/GenBank/DDBJ databases">
        <authorList>
            <person name="de Groot N.N."/>
        </authorList>
    </citation>
    <scope>NUCLEOTIDE SEQUENCE [LARGE SCALE GENOMIC DNA]</scope>
    <source>
        <strain evidence="1 2">LMG 24775</strain>
    </source>
</reference>